<evidence type="ECO:0000313" key="9">
    <source>
        <dbReference type="EMBL" id="SFX42497.1"/>
    </source>
</evidence>
<comment type="caution">
    <text evidence="9">The sequence shown here is derived from an EMBL/GenBank/DDBJ whole genome shotgun (WGS) entry which is preliminary data.</text>
</comment>
<dbReference type="GO" id="GO:0005886">
    <property type="term" value="C:plasma membrane"/>
    <property type="evidence" value="ECO:0007669"/>
    <property type="project" value="UniProtKB-SubCell"/>
</dbReference>
<comment type="similarity">
    <text evidence="2">Belongs to the UPF0702 family.</text>
</comment>
<organism evidence="9 10">
    <name type="scientific">Janthinobacterium lividum</name>
    <dbReference type="NCBI Taxonomy" id="29581"/>
    <lineage>
        <taxon>Bacteria</taxon>
        <taxon>Pseudomonadati</taxon>
        <taxon>Pseudomonadota</taxon>
        <taxon>Betaproteobacteria</taxon>
        <taxon>Burkholderiales</taxon>
        <taxon>Oxalobacteraceae</taxon>
        <taxon>Janthinobacterium</taxon>
    </lineage>
</organism>
<gene>
    <name evidence="9" type="ORF">SAMN03097694_2116</name>
</gene>
<feature type="transmembrane region" description="Helical" evidence="7">
    <location>
        <begin position="6"/>
        <end position="26"/>
    </location>
</feature>
<name>A0AB38C6W5_9BURK</name>
<sequence length="154" mass="16643">MFDLSVPVWELVARAVIIYLALLLMVRMTGKRTVGQFTPFDLLVVMLLSEAVSNSLSGGDESVPAGLVLALTLICLNMLIAWLSSRSRKFADLVDGTPVLLGRDGQIFDDVVKKCRVAGGDVEQALREADCPLTDMKCAFLEADGKITILQKAG</sequence>
<evidence type="ECO:0000256" key="3">
    <source>
        <dbReference type="ARBA" id="ARBA00022475"/>
    </source>
</evidence>
<reference evidence="9 10" key="1">
    <citation type="submission" date="2016-11" db="EMBL/GenBank/DDBJ databases">
        <authorList>
            <person name="Varghese N."/>
            <person name="Submissions S."/>
        </authorList>
    </citation>
    <scope>NUCLEOTIDE SEQUENCE [LARGE SCALE GENOMIC DNA]</scope>
    <source>
        <strain evidence="9 10">NFR18</strain>
    </source>
</reference>
<dbReference type="RefSeq" id="WP_072453762.1">
    <property type="nucleotide sequence ID" value="NZ_FPKH01000001.1"/>
</dbReference>
<dbReference type="Proteomes" id="UP000182489">
    <property type="component" value="Unassembled WGS sequence"/>
</dbReference>
<dbReference type="PANTHER" id="PTHR34582:SF6">
    <property type="entry name" value="UPF0702 TRANSMEMBRANE PROTEIN YCAP"/>
    <property type="match status" value="1"/>
</dbReference>
<keyword evidence="4 7" id="KW-0812">Transmembrane</keyword>
<keyword evidence="5 7" id="KW-1133">Transmembrane helix</keyword>
<evidence type="ECO:0000313" key="10">
    <source>
        <dbReference type="Proteomes" id="UP000182489"/>
    </source>
</evidence>
<feature type="transmembrane region" description="Helical" evidence="7">
    <location>
        <begin position="63"/>
        <end position="83"/>
    </location>
</feature>
<dbReference type="AlphaFoldDB" id="A0AB38C6W5"/>
<dbReference type="InterPro" id="IPR007353">
    <property type="entry name" value="DUF421"/>
</dbReference>
<dbReference type="InterPro" id="IPR023090">
    <property type="entry name" value="UPF0702_alpha/beta_dom_sf"/>
</dbReference>
<protein>
    <recommendedName>
        <fullName evidence="8">YetF C-terminal domain-containing protein</fullName>
    </recommendedName>
</protein>
<evidence type="ECO:0000256" key="1">
    <source>
        <dbReference type="ARBA" id="ARBA00004651"/>
    </source>
</evidence>
<feature type="domain" description="YetF C-terminal" evidence="8">
    <location>
        <begin position="86"/>
        <end position="153"/>
    </location>
</feature>
<comment type="subcellular location">
    <subcellularLocation>
        <location evidence="1">Cell membrane</location>
        <topology evidence="1">Multi-pass membrane protein</topology>
    </subcellularLocation>
</comment>
<evidence type="ECO:0000256" key="5">
    <source>
        <dbReference type="ARBA" id="ARBA00022989"/>
    </source>
</evidence>
<dbReference type="Gene3D" id="3.30.240.20">
    <property type="entry name" value="bsu07140 like domains"/>
    <property type="match status" value="1"/>
</dbReference>
<evidence type="ECO:0000256" key="4">
    <source>
        <dbReference type="ARBA" id="ARBA00022692"/>
    </source>
</evidence>
<keyword evidence="6 7" id="KW-0472">Membrane</keyword>
<feature type="transmembrane region" description="Helical" evidence="7">
    <location>
        <begin position="38"/>
        <end position="57"/>
    </location>
</feature>
<accession>A0AB38C6W5</accession>
<evidence type="ECO:0000256" key="7">
    <source>
        <dbReference type="SAM" id="Phobius"/>
    </source>
</evidence>
<dbReference type="PANTHER" id="PTHR34582">
    <property type="entry name" value="UPF0702 TRANSMEMBRANE PROTEIN YCAP"/>
    <property type="match status" value="1"/>
</dbReference>
<evidence type="ECO:0000259" key="8">
    <source>
        <dbReference type="Pfam" id="PF04239"/>
    </source>
</evidence>
<evidence type="ECO:0000256" key="6">
    <source>
        <dbReference type="ARBA" id="ARBA00023136"/>
    </source>
</evidence>
<keyword evidence="3" id="KW-1003">Cell membrane</keyword>
<dbReference type="Pfam" id="PF04239">
    <property type="entry name" value="DUF421"/>
    <property type="match status" value="1"/>
</dbReference>
<dbReference type="EMBL" id="FPKH01000001">
    <property type="protein sequence ID" value="SFX42497.1"/>
    <property type="molecule type" value="Genomic_DNA"/>
</dbReference>
<evidence type="ECO:0000256" key="2">
    <source>
        <dbReference type="ARBA" id="ARBA00006448"/>
    </source>
</evidence>
<proteinExistence type="inferred from homology"/>